<organism evidence="8 9">
    <name type="scientific">Niabella digestorum</name>
    <dbReference type="NCBI Taxonomy" id="3117701"/>
    <lineage>
        <taxon>Bacteria</taxon>
        <taxon>Pseudomonadati</taxon>
        <taxon>Bacteroidota</taxon>
        <taxon>Chitinophagia</taxon>
        <taxon>Chitinophagales</taxon>
        <taxon>Chitinophagaceae</taxon>
        <taxon>Niabella</taxon>
    </lineage>
</organism>
<evidence type="ECO:0000256" key="1">
    <source>
        <dbReference type="ARBA" id="ARBA00004651"/>
    </source>
</evidence>
<dbReference type="EMBL" id="JAZGLY010000001">
    <property type="protein sequence ID" value="MEE6185913.1"/>
    <property type="molecule type" value="Genomic_DNA"/>
</dbReference>
<feature type="transmembrane region" description="Helical" evidence="7">
    <location>
        <begin position="101"/>
        <end position="119"/>
    </location>
</feature>
<dbReference type="GO" id="GO:0016740">
    <property type="term" value="F:transferase activity"/>
    <property type="evidence" value="ECO:0007669"/>
    <property type="project" value="UniProtKB-KW"/>
</dbReference>
<feature type="transmembrane region" description="Helical" evidence="7">
    <location>
        <begin position="246"/>
        <end position="269"/>
    </location>
</feature>
<reference evidence="8 9" key="1">
    <citation type="submission" date="2024-01" db="EMBL/GenBank/DDBJ databases">
        <title>Niabella digestum sp. nov., isolated from waste digestion system.</title>
        <authorList>
            <person name="Zhang L."/>
        </authorList>
    </citation>
    <scope>NUCLEOTIDE SEQUENCE [LARGE SCALE GENOMIC DNA]</scope>
    <source>
        <strain evidence="8 9">A18</strain>
    </source>
</reference>
<feature type="transmembrane region" description="Helical" evidence="7">
    <location>
        <begin position="45"/>
        <end position="67"/>
    </location>
</feature>
<feature type="transmembrane region" description="Helical" evidence="7">
    <location>
        <begin position="215"/>
        <end position="234"/>
    </location>
</feature>
<keyword evidence="9" id="KW-1185">Reference proteome</keyword>
<keyword evidence="4 7" id="KW-0812">Transmembrane</keyword>
<dbReference type="RefSeq" id="WP_330973319.1">
    <property type="nucleotide sequence ID" value="NZ_JAZGLY010000001.1"/>
</dbReference>
<keyword evidence="3 8" id="KW-0808">Transferase</keyword>
<accession>A0ABU7RD37</accession>
<name>A0ABU7RD37_9BACT</name>
<keyword evidence="6 7" id="KW-0472">Membrane</keyword>
<evidence type="ECO:0000256" key="6">
    <source>
        <dbReference type="ARBA" id="ARBA00023136"/>
    </source>
</evidence>
<dbReference type="CDD" id="cd06853">
    <property type="entry name" value="GT_WecA_like"/>
    <property type="match status" value="1"/>
</dbReference>
<evidence type="ECO:0000256" key="2">
    <source>
        <dbReference type="ARBA" id="ARBA00022475"/>
    </source>
</evidence>
<feature type="transmembrane region" description="Helical" evidence="7">
    <location>
        <begin position="73"/>
        <end position="89"/>
    </location>
</feature>
<evidence type="ECO:0000256" key="5">
    <source>
        <dbReference type="ARBA" id="ARBA00022989"/>
    </source>
</evidence>
<dbReference type="PANTHER" id="PTHR22926">
    <property type="entry name" value="PHOSPHO-N-ACETYLMURAMOYL-PENTAPEPTIDE-TRANSFERASE"/>
    <property type="match status" value="1"/>
</dbReference>
<evidence type="ECO:0000256" key="4">
    <source>
        <dbReference type="ARBA" id="ARBA00022692"/>
    </source>
</evidence>
<feature type="transmembrane region" description="Helical" evidence="7">
    <location>
        <begin position="6"/>
        <end position="25"/>
    </location>
</feature>
<dbReference type="InterPro" id="IPR018480">
    <property type="entry name" value="PNAcMuramoyl-5peptid_Trfase_CS"/>
</dbReference>
<comment type="subcellular location">
    <subcellularLocation>
        <location evidence="1">Cell membrane</location>
        <topology evidence="1">Multi-pass membrane protein</topology>
    </subcellularLocation>
</comment>
<feature type="transmembrane region" description="Helical" evidence="7">
    <location>
        <begin position="131"/>
        <end position="153"/>
    </location>
</feature>
<dbReference type="EC" id="2.7.8.-" evidence="8"/>
<keyword evidence="2" id="KW-1003">Cell membrane</keyword>
<proteinExistence type="predicted"/>
<dbReference type="PANTHER" id="PTHR22926:SF3">
    <property type="entry name" value="UNDECAPRENYL-PHOSPHATE ALPHA-N-ACETYLGLUCOSAMINYL 1-PHOSPHATE TRANSFERASE"/>
    <property type="match status" value="1"/>
</dbReference>
<gene>
    <name evidence="8" type="ORF">V2H41_01375</name>
</gene>
<dbReference type="Pfam" id="PF00953">
    <property type="entry name" value="Glycos_transf_4"/>
    <property type="match status" value="1"/>
</dbReference>
<feature type="transmembrane region" description="Helical" evidence="7">
    <location>
        <begin position="290"/>
        <end position="313"/>
    </location>
</feature>
<evidence type="ECO:0000256" key="3">
    <source>
        <dbReference type="ARBA" id="ARBA00022679"/>
    </source>
</evidence>
<dbReference type="PROSITE" id="PS01348">
    <property type="entry name" value="MRAY_2"/>
    <property type="match status" value="1"/>
</dbReference>
<evidence type="ECO:0000313" key="8">
    <source>
        <dbReference type="EMBL" id="MEE6185913.1"/>
    </source>
</evidence>
<keyword evidence="5 7" id="KW-1133">Transmembrane helix</keyword>
<protein>
    <submittedName>
        <fullName evidence="8">MraY family glycosyltransferase</fullName>
        <ecNumber evidence="8">2.7.8.-</ecNumber>
    </submittedName>
</protein>
<comment type="caution">
    <text evidence="8">The sequence shown here is derived from an EMBL/GenBank/DDBJ whole genome shotgun (WGS) entry which is preliminary data.</text>
</comment>
<feature type="transmembrane region" description="Helical" evidence="7">
    <location>
        <begin position="184"/>
        <end position="203"/>
    </location>
</feature>
<feature type="transmembrane region" description="Helical" evidence="7">
    <location>
        <begin position="319"/>
        <end position="341"/>
    </location>
</feature>
<feature type="transmembrane region" description="Helical" evidence="7">
    <location>
        <begin position="160"/>
        <end position="178"/>
    </location>
</feature>
<dbReference type="Proteomes" id="UP001357452">
    <property type="component" value="Unassembled WGS sequence"/>
</dbReference>
<evidence type="ECO:0000256" key="7">
    <source>
        <dbReference type="SAM" id="Phobius"/>
    </source>
</evidence>
<sequence length="381" mass="41535">MLQILATAIISFIVAFLAIPVIILVAEKKKLFDIPDERKLHTHTIASLGGIGVFIGLTFALLLSVNFQQSPEFQYFIAALLLMFFIGLKDDIIALSAFKKFVVQIIAAGLVIHLGGIRIESLYGLAGIYDISPVYGLALSYIILILIINAFNLIDGVDGLAGSLGILSTSLLGTYFYMAGMMPYALLAFSLSAALMAFLIFNFHPAKIFMGDCGSLTVGLICGILVLKFINVAANPTSPFPIESSVALGIAVILVPLVDTVRVFAIRILKGRSPFFPDRNHVHHLLLDHGFNHSGVTTICVAANILFIVWVYFCRSLGNTPLVIGLFFICYVILGALFYTLPRRKLVIQRQIISSLQEKKPASKVIDLSTKKELGNEKVKG</sequence>
<dbReference type="InterPro" id="IPR000715">
    <property type="entry name" value="Glycosyl_transferase_4"/>
</dbReference>
<evidence type="ECO:0000313" key="9">
    <source>
        <dbReference type="Proteomes" id="UP001357452"/>
    </source>
</evidence>